<feature type="compositionally biased region" description="Basic and acidic residues" evidence="1">
    <location>
        <begin position="428"/>
        <end position="441"/>
    </location>
</feature>
<dbReference type="EMBL" id="KV918893">
    <property type="protein sequence ID" value="OSX75705.1"/>
    <property type="molecule type" value="Genomic_DNA"/>
</dbReference>
<evidence type="ECO:0000313" key="3">
    <source>
        <dbReference type="EMBL" id="OSX75705.1"/>
    </source>
</evidence>
<protein>
    <submittedName>
        <fullName evidence="3">Uncharacterized protein</fullName>
    </submittedName>
</protein>
<organism evidence="3 4">
    <name type="scientific">Porphyra umbilicalis</name>
    <name type="common">Purple laver</name>
    <name type="synonym">Red alga</name>
    <dbReference type="NCBI Taxonomy" id="2786"/>
    <lineage>
        <taxon>Eukaryota</taxon>
        <taxon>Rhodophyta</taxon>
        <taxon>Bangiophyceae</taxon>
        <taxon>Bangiales</taxon>
        <taxon>Bangiaceae</taxon>
        <taxon>Porphyra</taxon>
    </lineage>
</organism>
<sequence length="489" mass="51679">MYLRVLHRVFAIVVALPKALGEGVTPDTGVVAMMKLRQLLTESWRRAIGARISVERDRSATALRLAAALLSPLYAALKPHDPVTKKAGVFNLFLHTTLAHVRPSIGKLTFTVLRFISDDHIEDKIAELNLYFNRRTYNVSRGQSLISKVALIPARFDCTKEALTAERMLFTREMLLCRCVVHVAPFATDDYQAAVKFAVRDAGLSVGVAPSTCSIAPVIAALVAAANAAVVTDEEANAAHVGAAEFASATAASSKATLAEDAPQGITENAATAAVNSSAPLAKEAAAAADVAIVTARAALVRLFGLVPLQFTLRSTPDVVRPYPEPGCERSIEGELQSLLEEAQRCLSVCACGELTAGIASGFAGKAKKAEDKEAAAAAAADNEKDGLAEVTAPAVNMVDATVALVANADCGSVPVPTVRPDDVDEPVVERDETDREKDREQEDEEEGEEEGEEDGGPIGGEGDPEDFGQDMGRPAEQAPYHAEPVEGD</sequence>
<evidence type="ECO:0000313" key="4">
    <source>
        <dbReference type="Proteomes" id="UP000218209"/>
    </source>
</evidence>
<reference evidence="3 4" key="1">
    <citation type="submission" date="2017-03" db="EMBL/GenBank/DDBJ databases">
        <title>WGS assembly of Porphyra umbilicalis.</title>
        <authorList>
            <person name="Brawley S.H."/>
            <person name="Blouin N.A."/>
            <person name="Ficko-Blean E."/>
            <person name="Wheeler G.L."/>
            <person name="Lohr M."/>
            <person name="Goodson H.V."/>
            <person name="Jenkins J.W."/>
            <person name="Blaby-Haas C.E."/>
            <person name="Helliwell K.E."/>
            <person name="Chan C."/>
            <person name="Marriage T."/>
            <person name="Bhattacharya D."/>
            <person name="Klein A.S."/>
            <person name="Badis Y."/>
            <person name="Brodie J."/>
            <person name="Cao Y."/>
            <person name="Collen J."/>
            <person name="Dittami S.M."/>
            <person name="Gachon C.M."/>
            <person name="Green B.R."/>
            <person name="Karpowicz S."/>
            <person name="Kim J.W."/>
            <person name="Kudahl U."/>
            <person name="Lin S."/>
            <person name="Michel G."/>
            <person name="Mittag M."/>
            <person name="Olson B.J."/>
            <person name="Pangilinan J."/>
            <person name="Peng Y."/>
            <person name="Qiu H."/>
            <person name="Shu S."/>
            <person name="Singer J.T."/>
            <person name="Smith A.G."/>
            <person name="Sprecher B.N."/>
            <person name="Wagner V."/>
            <person name="Wang W."/>
            <person name="Wang Z.-Y."/>
            <person name="Yan J."/>
            <person name="Yarish C."/>
            <person name="Zoeuner-Riek S."/>
            <person name="Zhuang Y."/>
            <person name="Zou Y."/>
            <person name="Lindquist E.A."/>
            <person name="Grimwood J."/>
            <person name="Barry K."/>
            <person name="Rokhsar D.S."/>
            <person name="Schmutz J."/>
            <person name="Stiller J.W."/>
            <person name="Grossman A.R."/>
            <person name="Prochnik S.E."/>
        </authorList>
    </citation>
    <scope>NUCLEOTIDE SEQUENCE [LARGE SCALE GENOMIC DNA]</scope>
    <source>
        <strain evidence="3">4086291</strain>
    </source>
</reference>
<dbReference type="AlphaFoldDB" id="A0A1X6P4L9"/>
<keyword evidence="4" id="KW-1185">Reference proteome</keyword>
<evidence type="ECO:0000256" key="1">
    <source>
        <dbReference type="SAM" id="MobiDB-lite"/>
    </source>
</evidence>
<dbReference type="Proteomes" id="UP000218209">
    <property type="component" value="Unassembled WGS sequence"/>
</dbReference>
<keyword evidence="2" id="KW-0732">Signal</keyword>
<feature type="signal peptide" evidence="2">
    <location>
        <begin position="1"/>
        <end position="21"/>
    </location>
</feature>
<proteinExistence type="predicted"/>
<gene>
    <name evidence="3" type="ORF">BU14_0224s0003</name>
</gene>
<name>A0A1X6P4L9_PORUM</name>
<feature type="chain" id="PRO_5013367169" evidence="2">
    <location>
        <begin position="22"/>
        <end position="489"/>
    </location>
</feature>
<evidence type="ECO:0000256" key="2">
    <source>
        <dbReference type="SAM" id="SignalP"/>
    </source>
</evidence>
<feature type="compositionally biased region" description="Acidic residues" evidence="1">
    <location>
        <begin position="442"/>
        <end position="456"/>
    </location>
</feature>
<accession>A0A1X6P4L9</accession>
<feature type="region of interest" description="Disordered" evidence="1">
    <location>
        <begin position="412"/>
        <end position="489"/>
    </location>
</feature>